<reference evidence="2" key="1">
    <citation type="journal article" date="2020" name="Stud. Mycol.">
        <title>101 Dothideomycetes genomes: a test case for predicting lifestyles and emergence of pathogens.</title>
        <authorList>
            <person name="Haridas S."/>
            <person name="Albert R."/>
            <person name="Binder M."/>
            <person name="Bloem J."/>
            <person name="Labutti K."/>
            <person name="Salamov A."/>
            <person name="Andreopoulos B."/>
            <person name="Baker S."/>
            <person name="Barry K."/>
            <person name="Bills G."/>
            <person name="Bluhm B."/>
            <person name="Cannon C."/>
            <person name="Castanera R."/>
            <person name="Culley D."/>
            <person name="Daum C."/>
            <person name="Ezra D."/>
            <person name="Gonzalez J."/>
            <person name="Henrissat B."/>
            <person name="Kuo A."/>
            <person name="Liang C."/>
            <person name="Lipzen A."/>
            <person name="Lutzoni F."/>
            <person name="Magnuson J."/>
            <person name="Mondo S."/>
            <person name="Nolan M."/>
            <person name="Ohm R."/>
            <person name="Pangilinan J."/>
            <person name="Park H.-J."/>
            <person name="Ramirez L."/>
            <person name="Alfaro M."/>
            <person name="Sun H."/>
            <person name="Tritt A."/>
            <person name="Yoshinaga Y."/>
            <person name="Zwiers L.-H."/>
            <person name="Turgeon B."/>
            <person name="Goodwin S."/>
            <person name="Spatafora J."/>
            <person name="Crous P."/>
            <person name="Grigoriev I."/>
        </authorList>
    </citation>
    <scope>NUCLEOTIDE SEQUENCE</scope>
    <source>
        <strain evidence="2">CBS 175.79</strain>
    </source>
</reference>
<dbReference type="PANTHER" id="PTHR21310:SF55">
    <property type="entry name" value="AMINOGLYCOSIDE PHOSPHOTRANSFERASE DOMAIN-CONTAINING PROTEIN"/>
    <property type="match status" value="1"/>
</dbReference>
<dbReference type="EMBL" id="ML978068">
    <property type="protein sequence ID" value="KAF2017860.1"/>
    <property type="molecule type" value="Genomic_DNA"/>
</dbReference>
<dbReference type="InterPro" id="IPR011009">
    <property type="entry name" value="Kinase-like_dom_sf"/>
</dbReference>
<dbReference type="OrthoDB" id="8300194at2759"/>
<dbReference type="GeneID" id="54280850"/>
<sequence length="224" mass="25209">MARAAGFPVPLVISYGEHGLGPKMPPVLVSILMTRVPGKTLGTVHDSFSPRQRQTICEEMRIMLGIMRAWKHPWGDGRICSVMGTPIQSPRVPLHEIGPCASESDFNRDLICVASPHSYTVRWSFEKALARAKKINSMPHSIVFSHGHLMHHDIMVYDGHVSGFIDWESTGWLPEYWELTTATMGCCDDFWWVAFMQQAIGKRYLAEKDCERALMGLTSDSYLG</sequence>
<evidence type="ECO:0000259" key="1">
    <source>
        <dbReference type="Pfam" id="PF01636"/>
    </source>
</evidence>
<feature type="domain" description="Aminoglycoside phosphotransferase" evidence="1">
    <location>
        <begin position="3"/>
        <end position="190"/>
    </location>
</feature>
<dbReference type="InterPro" id="IPR002575">
    <property type="entry name" value="Aminoglycoside_PTrfase"/>
</dbReference>
<evidence type="ECO:0000313" key="2">
    <source>
        <dbReference type="EMBL" id="KAF2017860.1"/>
    </source>
</evidence>
<evidence type="ECO:0000313" key="3">
    <source>
        <dbReference type="Proteomes" id="UP000799778"/>
    </source>
</evidence>
<protein>
    <recommendedName>
        <fullName evidence="1">Aminoglycoside phosphotransferase domain-containing protein</fullName>
    </recommendedName>
</protein>
<organism evidence="2 3">
    <name type="scientific">Aaosphaeria arxii CBS 175.79</name>
    <dbReference type="NCBI Taxonomy" id="1450172"/>
    <lineage>
        <taxon>Eukaryota</taxon>
        <taxon>Fungi</taxon>
        <taxon>Dikarya</taxon>
        <taxon>Ascomycota</taxon>
        <taxon>Pezizomycotina</taxon>
        <taxon>Dothideomycetes</taxon>
        <taxon>Pleosporomycetidae</taxon>
        <taxon>Pleosporales</taxon>
        <taxon>Pleosporales incertae sedis</taxon>
        <taxon>Aaosphaeria</taxon>
    </lineage>
</organism>
<dbReference type="SUPFAM" id="SSF56112">
    <property type="entry name" value="Protein kinase-like (PK-like)"/>
    <property type="match status" value="1"/>
</dbReference>
<dbReference type="Gene3D" id="3.90.1200.10">
    <property type="match status" value="1"/>
</dbReference>
<keyword evidence="3" id="KW-1185">Reference proteome</keyword>
<dbReference type="PANTHER" id="PTHR21310">
    <property type="entry name" value="AMINOGLYCOSIDE PHOSPHOTRANSFERASE-RELATED-RELATED"/>
    <property type="match status" value="1"/>
</dbReference>
<proteinExistence type="predicted"/>
<gene>
    <name evidence="2" type="ORF">BU24DRAFT_345596</name>
</gene>
<dbReference type="InterPro" id="IPR051678">
    <property type="entry name" value="AGP_Transferase"/>
</dbReference>
<name>A0A6A5XZ02_9PLEO</name>
<dbReference type="AlphaFoldDB" id="A0A6A5XZ02"/>
<accession>A0A6A5XZ02</accession>
<dbReference type="RefSeq" id="XP_033386199.1">
    <property type="nucleotide sequence ID" value="XM_033523453.1"/>
</dbReference>
<dbReference type="Proteomes" id="UP000799778">
    <property type="component" value="Unassembled WGS sequence"/>
</dbReference>
<dbReference type="Pfam" id="PF01636">
    <property type="entry name" value="APH"/>
    <property type="match status" value="1"/>
</dbReference>